<dbReference type="AlphaFoldDB" id="A0A4Z0W642"/>
<organism evidence="2 3">
    <name type="scientific">Natronospirillum operosum</name>
    <dbReference type="NCBI Taxonomy" id="2759953"/>
    <lineage>
        <taxon>Bacteria</taxon>
        <taxon>Pseudomonadati</taxon>
        <taxon>Pseudomonadota</taxon>
        <taxon>Gammaproteobacteria</taxon>
        <taxon>Oceanospirillales</taxon>
        <taxon>Natronospirillaceae</taxon>
        <taxon>Natronospirillum</taxon>
    </lineage>
</organism>
<keyword evidence="2" id="KW-0418">Kinase</keyword>
<protein>
    <submittedName>
        <fullName evidence="2">6-phosphofructokinase</fullName>
    </submittedName>
</protein>
<keyword evidence="3" id="KW-1185">Reference proteome</keyword>
<accession>A0A4Z0W642</accession>
<proteinExistence type="predicted"/>
<dbReference type="EMBL" id="SRMF01000005">
    <property type="protein sequence ID" value="TGG92560.1"/>
    <property type="molecule type" value="Genomic_DNA"/>
</dbReference>
<keyword evidence="2" id="KW-0808">Transferase</keyword>
<dbReference type="Proteomes" id="UP000297475">
    <property type="component" value="Unassembled WGS sequence"/>
</dbReference>
<dbReference type="GO" id="GO:0016301">
    <property type="term" value="F:kinase activity"/>
    <property type="evidence" value="ECO:0007669"/>
    <property type="project" value="UniProtKB-KW"/>
</dbReference>
<gene>
    <name evidence="2" type="ORF">E4656_13150</name>
</gene>
<feature type="compositionally biased region" description="Basic and acidic residues" evidence="1">
    <location>
        <begin position="1"/>
        <end position="32"/>
    </location>
</feature>
<comment type="caution">
    <text evidence="2">The sequence shown here is derived from an EMBL/GenBank/DDBJ whole genome shotgun (WGS) entry which is preliminary data.</text>
</comment>
<evidence type="ECO:0000256" key="1">
    <source>
        <dbReference type="SAM" id="MobiDB-lite"/>
    </source>
</evidence>
<name>A0A4Z0W642_9GAMM</name>
<evidence type="ECO:0000313" key="2">
    <source>
        <dbReference type="EMBL" id="TGG92560.1"/>
    </source>
</evidence>
<reference evidence="2 3" key="1">
    <citation type="submission" date="2019-04" db="EMBL/GenBank/DDBJ databases">
        <title>Natronospirillum operosus gen. nov., sp. nov., a haloalkaliphilic satellite isolated from decaying biomass of laboratory culture of cyanobacterium Geitlerinema sp. and proposal of Natronospirillaceae fam. nov. and Saccharospirillaceae fam. nov.</title>
        <authorList>
            <person name="Kevbrin V."/>
            <person name="Boltyanskaya Y."/>
            <person name="Koziaeva V."/>
            <person name="Grouzdev D.S."/>
            <person name="Park M."/>
            <person name="Cho J."/>
        </authorList>
    </citation>
    <scope>NUCLEOTIDE SEQUENCE [LARGE SCALE GENOMIC DNA]</scope>
    <source>
        <strain evidence="2 3">G-116</strain>
    </source>
</reference>
<evidence type="ECO:0000313" key="3">
    <source>
        <dbReference type="Proteomes" id="UP000297475"/>
    </source>
</evidence>
<sequence>MESMSKVESRKSKVESRKSKVESRKSKVETREHRGRPWKNHCASFWPWRS</sequence>
<feature type="region of interest" description="Disordered" evidence="1">
    <location>
        <begin position="1"/>
        <end position="50"/>
    </location>
</feature>